<feature type="transmembrane region" description="Helical" evidence="1">
    <location>
        <begin position="68"/>
        <end position="88"/>
    </location>
</feature>
<feature type="transmembrane region" description="Helical" evidence="1">
    <location>
        <begin position="135"/>
        <end position="155"/>
    </location>
</feature>
<feature type="transmembrane region" description="Helical" evidence="1">
    <location>
        <begin position="161"/>
        <end position="181"/>
    </location>
</feature>
<keyword evidence="1" id="KW-0472">Membrane</keyword>
<reference evidence="2" key="1">
    <citation type="submission" date="2020-02" db="EMBL/GenBank/DDBJ databases">
        <authorList>
            <person name="Meier V. D."/>
        </authorList>
    </citation>
    <scope>NUCLEOTIDE SEQUENCE</scope>
    <source>
        <strain evidence="2">AVDCRST_MAG31</strain>
    </source>
</reference>
<feature type="transmembrane region" description="Helical" evidence="1">
    <location>
        <begin position="94"/>
        <end position="115"/>
    </location>
</feature>
<dbReference type="RefSeq" id="WP_294168518.1">
    <property type="nucleotide sequence ID" value="NZ_CADCWA010000057.1"/>
</dbReference>
<dbReference type="InterPro" id="IPR005325">
    <property type="entry name" value="DUF308_memb"/>
</dbReference>
<dbReference type="Pfam" id="PF03729">
    <property type="entry name" value="DUF308"/>
    <property type="match status" value="1"/>
</dbReference>
<evidence type="ECO:0000313" key="2">
    <source>
        <dbReference type="EMBL" id="CAA9509286.1"/>
    </source>
</evidence>
<name>A0A6J4SZA6_9SPHN</name>
<gene>
    <name evidence="2" type="ORF">AVDCRST_MAG31-957</name>
</gene>
<protein>
    <recommendedName>
        <fullName evidence="3">Acid-resistance membrane protein</fullName>
    </recommendedName>
</protein>
<evidence type="ECO:0000256" key="1">
    <source>
        <dbReference type="SAM" id="Phobius"/>
    </source>
</evidence>
<evidence type="ECO:0008006" key="3">
    <source>
        <dbReference type="Google" id="ProtNLM"/>
    </source>
</evidence>
<dbReference type="AlphaFoldDB" id="A0A6J4SZA6"/>
<keyword evidence="1" id="KW-0812">Transmembrane</keyword>
<proteinExistence type="predicted"/>
<sequence length="197" mass="20552">MNAPAFKPRFRTQRYQALLLAGWLILLLAAGTAALPLLERRSGAMLVGGILLAAGVAELMAGTLRNAARIPSMAAGAVTILAGVLFVLRPETSLLPTAYVIAAWLLARAITVGVAGLRARGGPRRWSLISAATDLLLGLLLLLGLSIATLVVTLFGPTPDIIASFAWFLAISLATTGLYLLEVGNCEREAATLPAEP</sequence>
<organism evidence="2">
    <name type="scientific">uncultured Sphingomonas sp</name>
    <dbReference type="NCBI Taxonomy" id="158754"/>
    <lineage>
        <taxon>Bacteria</taxon>
        <taxon>Pseudomonadati</taxon>
        <taxon>Pseudomonadota</taxon>
        <taxon>Alphaproteobacteria</taxon>
        <taxon>Sphingomonadales</taxon>
        <taxon>Sphingomonadaceae</taxon>
        <taxon>Sphingomonas</taxon>
        <taxon>environmental samples</taxon>
    </lineage>
</organism>
<keyword evidence="1" id="KW-1133">Transmembrane helix</keyword>
<accession>A0A6J4SZA6</accession>
<feature type="transmembrane region" description="Helical" evidence="1">
    <location>
        <begin position="43"/>
        <end position="61"/>
    </location>
</feature>
<dbReference type="EMBL" id="CADCWA010000057">
    <property type="protein sequence ID" value="CAA9509286.1"/>
    <property type="molecule type" value="Genomic_DNA"/>
</dbReference>